<gene>
    <name evidence="2" type="ORF">RhiirC2_148908</name>
    <name evidence="1" type="ORF">RhiirC2_832612</name>
</gene>
<sequence length="166" mass="19306">LTAEEYIKLDQENEITGETLTEEQIVAILKENNSISDDESDREITSVSSSEVLAAFDKIFIYLEQNKSQDIIDKGAFKAMKKARREVYRNNFFSKKQMSLDLFVKTNDSVDGVDNNNMNRIGDKDNIMDVDNINFETLYFNEGDFYNHEECEGFIEYQIDQDSLYK</sequence>
<dbReference type="VEuPathDB" id="FungiDB:RhiirA1_483915"/>
<dbReference type="AlphaFoldDB" id="A0A2N1N5C2"/>
<proteinExistence type="predicted"/>
<comment type="caution">
    <text evidence="1">The sequence shown here is derived from an EMBL/GenBank/DDBJ whole genome shotgun (WGS) entry which is preliminary data.</text>
</comment>
<protein>
    <submittedName>
        <fullName evidence="1">Uncharacterized protein</fullName>
    </submittedName>
</protein>
<evidence type="ECO:0000313" key="3">
    <source>
        <dbReference type="Proteomes" id="UP000233469"/>
    </source>
</evidence>
<reference evidence="1 3" key="1">
    <citation type="submission" date="2016-04" db="EMBL/GenBank/DDBJ databases">
        <title>Genome analyses suggest a sexual origin of heterokaryosis in a supposedly ancient asexual fungus.</title>
        <authorList>
            <person name="Ropars J."/>
            <person name="Sedzielewska K."/>
            <person name="Noel J."/>
            <person name="Charron P."/>
            <person name="Farinelli L."/>
            <person name="Marton T."/>
            <person name="Kruger M."/>
            <person name="Pelin A."/>
            <person name="Brachmann A."/>
            <person name="Corradi N."/>
        </authorList>
    </citation>
    <scope>NUCLEOTIDE SEQUENCE [LARGE SCALE GENOMIC DNA]</scope>
    <source>
        <strain evidence="1 3">C2</strain>
    </source>
</reference>
<dbReference type="Proteomes" id="UP000233469">
    <property type="component" value="Unassembled WGS sequence"/>
</dbReference>
<dbReference type="EMBL" id="LLXL01000767">
    <property type="protein sequence ID" value="PKK69097.1"/>
    <property type="molecule type" value="Genomic_DNA"/>
</dbReference>
<reference evidence="1 3" key="2">
    <citation type="submission" date="2017-10" db="EMBL/GenBank/DDBJ databases">
        <title>Extensive intraspecific genome diversity in a model arbuscular mycorrhizal fungus.</title>
        <authorList>
            <person name="Chen E.C.H."/>
            <person name="Morin E."/>
            <person name="Baudet D."/>
            <person name="Noel J."/>
            <person name="Ndikumana S."/>
            <person name="Charron P."/>
            <person name="St-Onge C."/>
            <person name="Giorgi J."/>
            <person name="Grigoriev I.V."/>
            <person name="Roux C."/>
            <person name="Martin F.M."/>
            <person name="Corradi N."/>
        </authorList>
    </citation>
    <scope>NUCLEOTIDE SEQUENCE [LARGE SCALE GENOMIC DNA]</scope>
    <source>
        <strain evidence="1 3">C2</strain>
    </source>
</reference>
<evidence type="ECO:0000313" key="2">
    <source>
        <dbReference type="EMBL" id="PKK76676.1"/>
    </source>
</evidence>
<dbReference type="VEuPathDB" id="FungiDB:FUN_008885"/>
<feature type="non-terminal residue" evidence="1">
    <location>
        <position position="1"/>
    </location>
</feature>
<evidence type="ECO:0000313" key="1">
    <source>
        <dbReference type="EMBL" id="PKK69097.1"/>
    </source>
</evidence>
<accession>A0A2N1N5C2</accession>
<dbReference type="EMBL" id="LLXL01000171">
    <property type="protein sequence ID" value="PKK76676.1"/>
    <property type="molecule type" value="Genomic_DNA"/>
</dbReference>
<name>A0A2N1N5C2_9GLOM</name>
<organism evidence="1 3">
    <name type="scientific">Rhizophagus irregularis</name>
    <dbReference type="NCBI Taxonomy" id="588596"/>
    <lineage>
        <taxon>Eukaryota</taxon>
        <taxon>Fungi</taxon>
        <taxon>Fungi incertae sedis</taxon>
        <taxon>Mucoromycota</taxon>
        <taxon>Glomeromycotina</taxon>
        <taxon>Glomeromycetes</taxon>
        <taxon>Glomerales</taxon>
        <taxon>Glomeraceae</taxon>
        <taxon>Rhizophagus</taxon>
    </lineage>
</organism>